<proteinExistence type="predicted"/>
<organism evidence="1 2">
    <name type="scientific">Paenalkalicoccus suaedae</name>
    <dbReference type="NCBI Taxonomy" id="2592382"/>
    <lineage>
        <taxon>Bacteria</taxon>
        <taxon>Bacillati</taxon>
        <taxon>Bacillota</taxon>
        <taxon>Bacilli</taxon>
        <taxon>Bacillales</taxon>
        <taxon>Bacillaceae</taxon>
        <taxon>Paenalkalicoccus</taxon>
    </lineage>
</organism>
<accession>A0A859FIQ0</accession>
<dbReference type="KEGG" id="psua:FLK61_36480"/>
<dbReference type="AlphaFoldDB" id="A0A859FIQ0"/>
<dbReference type="EMBL" id="CP041372">
    <property type="protein sequence ID" value="QKS72156.1"/>
    <property type="molecule type" value="Genomic_DNA"/>
</dbReference>
<evidence type="ECO:0000313" key="1">
    <source>
        <dbReference type="EMBL" id="QKS72156.1"/>
    </source>
</evidence>
<dbReference type="RefSeq" id="WP_176010140.1">
    <property type="nucleotide sequence ID" value="NZ_CP041372.2"/>
</dbReference>
<name>A0A859FIQ0_9BACI</name>
<protein>
    <submittedName>
        <fullName evidence="1">Uncharacterized protein</fullName>
    </submittedName>
</protein>
<gene>
    <name evidence="1" type="ORF">FLK61_36480</name>
</gene>
<dbReference type="Proteomes" id="UP000318138">
    <property type="component" value="Chromosome"/>
</dbReference>
<keyword evidence="2" id="KW-1185">Reference proteome</keyword>
<sequence>MKKLLLLAGTLFLAACSSDLESGDYNPDDYEYSLESSSGEEVEVFTADQPDLYLYFTGVT</sequence>
<reference evidence="2" key="1">
    <citation type="submission" date="2019-07" db="EMBL/GenBank/DDBJ databases">
        <title>Bacillus alkalisoli sp. nov. isolated from saline soil.</title>
        <authorList>
            <person name="Sun J.-Q."/>
            <person name="Xu L."/>
        </authorList>
    </citation>
    <scope>NUCLEOTIDE SEQUENCE [LARGE SCALE GENOMIC DNA]</scope>
    <source>
        <strain evidence="2">M4U3P1</strain>
    </source>
</reference>
<dbReference type="PROSITE" id="PS51257">
    <property type="entry name" value="PROKAR_LIPOPROTEIN"/>
    <property type="match status" value="1"/>
</dbReference>
<evidence type="ECO:0000313" key="2">
    <source>
        <dbReference type="Proteomes" id="UP000318138"/>
    </source>
</evidence>